<dbReference type="Pfam" id="PF13672">
    <property type="entry name" value="PP2C_2"/>
    <property type="match status" value="1"/>
</dbReference>
<dbReference type="OrthoDB" id="9801841at2"/>
<dbReference type="STRING" id="477184.KYC_04767"/>
<evidence type="ECO:0000313" key="9">
    <source>
        <dbReference type="Proteomes" id="UP000003113"/>
    </source>
</evidence>
<evidence type="ECO:0000256" key="3">
    <source>
        <dbReference type="ARBA" id="ARBA00022777"/>
    </source>
</evidence>
<dbReference type="InterPro" id="IPR008266">
    <property type="entry name" value="Tyr_kinase_AS"/>
</dbReference>
<dbReference type="SMART" id="SM00331">
    <property type="entry name" value="PP2C_SIG"/>
    <property type="match status" value="1"/>
</dbReference>
<dbReference type="RefSeq" id="WP_008159355.1">
    <property type="nucleotide sequence ID" value="NZ_AGUF01000021.1"/>
</dbReference>
<evidence type="ECO:0000313" key="8">
    <source>
        <dbReference type="EMBL" id="EHK67576.1"/>
    </source>
</evidence>
<accession>H0F2G5</accession>
<keyword evidence="3 8" id="KW-0418">Kinase</keyword>
<proteinExistence type="predicted"/>
<keyword evidence="1" id="KW-0808">Transferase</keyword>
<evidence type="ECO:0000256" key="4">
    <source>
        <dbReference type="ARBA" id="ARBA00022840"/>
    </source>
</evidence>
<dbReference type="Gene3D" id="3.60.40.10">
    <property type="entry name" value="PPM-type phosphatase domain"/>
    <property type="match status" value="1"/>
</dbReference>
<dbReference type="GO" id="GO:0005524">
    <property type="term" value="F:ATP binding"/>
    <property type="evidence" value="ECO:0007669"/>
    <property type="project" value="UniProtKB-KW"/>
</dbReference>
<evidence type="ECO:0000259" key="7">
    <source>
        <dbReference type="PROSITE" id="PS51746"/>
    </source>
</evidence>
<dbReference type="SUPFAM" id="SSF81606">
    <property type="entry name" value="PP2C-like"/>
    <property type="match status" value="1"/>
</dbReference>
<evidence type="ECO:0000256" key="5">
    <source>
        <dbReference type="SAM" id="Phobius"/>
    </source>
</evidence>
<dbReference type="Gene3D" id="1.10.510.10">
    <property type="entry name" value="Transferase(Phosphotransferase) domain 1"/>
    <property type="match status" value="1"/>
</dbReference>
<dbReference type="PROSITE" id="PS00109">
    <property type="entry name" value="PROTEIN_KINASE_TYR"/>
    <property type="match status" value="1"/>
</dbReference>
<dbReference type="eggNOG" id="COG0515">
    <property type="taxonomic scope" value="Bacteria"/>
</dbReference>
<dbReference type="Proteomes" id="UP000003113">
    <property type="component" value="Unassembled WGS sequence"/>
</dbReference>
<dbReference type="InterPro" id="IPR000719">
    <property type="entry name" value="Prot_kinase_dom"/>
</dbReference>
<dbReference type="eggNOG" id="COG0631">
    <property type="taxonomic scope" value="Bacteria"/>
</dbReference>
<gene>
    <name evidence="8" type="ORF">KYC_04767</name>
</gene>
<keyword evidence="5" id="KW-0812">Transmembrane</keyword>
<dbReference type="PANTHER" id="PTHR43289:SF6">
    <property type="entry name" value="SERINE_THREONINE-PROTEIN KINASE NEKL-3"/>
    <property type="match status" value="1"/>
</dbReference>
<dbReference type="InterPro" id="IPR001932">
    <property type="entry name" value="PPM-type_phosphatase-like_dom"/>
</dbReference>
<name>H0F2G5_9BURK</name>
<dbReference type="InterPro" id="IPR011009">
    <property type="entry name" value="Kinase-like_dom_sf"/>
</dbReference>
<dbReference type="GO" id="GO:0004674">
    <property type="term" value="F:protein serine/threonine kinase activity"/>
    <property type="evidence" value="ECO:0007669"/>
    <property type="project" value="TreeGrafter"/>
</dbReference>
<dbReference type="SMART" id="SM00332">
    <property type="entry name" value="PP2Cc"/>
    <property type="match status" value="1"/>
</dbReference>
<evidence type="ECO:0000256" key="1">
    <source>
        <dbReference type="ARBA" id="ARBA00022679"/>
    </source>
</evidence>
<dbReference type="AlphaFoldDB" id="H0F2G5"/>
<feature type="domain" description="Protein kinase" evidence="6">
    <location>
        <begin position="279"/>
        <end position="541"/>
    </location>
</feature>
<evidence type="ECO:0000259" key="6">
    <source>
        <dbReference type="PROSITE" id="PS50011"/>
    </source>
</evidence>
<evidence type="ECO:0000256" key="2">
    <source>
        <dbReference type="ARBA" id="ARBA00022741"/>
    </source>
</evidence>
<dbReference type="SUPFAM" id="SSF56112">
    <property type="entry name" value="Protein kinase-like (PK-like)"/>
    <property type="match status" value="1"/>
</dbReference>
<dbReference type="CDD" id="cd14014">
    <property type="entry name" value="STKc_PknB_like"/>
    <property type="match status" value="1"/>
</dbReference>
<reference evidence="8 9" key="1">
    <citation type="journal article" date="2012" name="J. Bacteriol.">
        <title>Genome sequence of the highly efficient arsenite-oxidizing bacterium Achromobacter arsenitoxydans SY8.</title>
        <authorList>
            <person name="Li X."/>
            <person name="Hu Y."/>
            <person name="Gong J."/>
            <person name="Lin Y."/>
            <person name="Johnstone L."/>
            <person name="Rensing C."/>
            <person name="Wang G."/>
        </authorList>
    </citation>
    <scope>NUCLEOTIDE SEQUENCE [LARGE SCALE GENOMIC DNA]</scope>
    <source>
        <strain evidence="8 9">SY8</strain>
    </source>
</reference>
<dbReference type="PATRIC" id="fig|477184.5.peg.941"/>
<keyword evidence="5" id="KW-0472">Membrane</keyword>
<keyword evidence="4" id="KW-0067">ATP-binding</keyword>
<dbReference type="PROSITE" id="PS51746">
    <property type="entry name" value="PPM_2"/>
    <property type="match status" value="1"/>
</dbReference>
<feature type="domain" description="PPM-type phosphatase" evidence="7">
    <location>
        <begin position="16"/>
        <end position="246"/>
    </location>
</feature>
<keyword evidence="5" id="KW-1133">Transmembrane helix</keyword>
<organism evidence="8 9">
    <name type="scientific">Achromobacter arsenitoxydans SY8</name>
    <dbReference type="NCBI Taxonomy" id="477184"/>
    <lineage>
        <taxon>Bacteria</taxon>
        <taxon>Pseudomonadati</taxon>
        <taxon>Pseudomonadota</taxon>
        <taxon>Betaproteobacteria</taxon>
        <taxon>Burkholderiales</taxon>
        <taxon>Alcaligenaceae</taxon>
        <taxon>Achromobacter</taxon>
    </lineage>
</organism>
<dbReference type="InterPro" id="IPR036457">
    <property type="entry name" value="PPM-type-like_dom_sf"/>
</dbReference>
<dbReference type="PROSITE" id="PS50011">
    <property type="entry name" value="PROTEIN_KINASE_DOM"/>
    <property type="match status" value="1"/>
</dbReference>
<dbReference type="PANTHER" id="PTHR43289">
    <property type="entry name" value="MITOGEN-ACTIVATED PROTEIN KINASE KINASE KINASE 20-RELATED"/>
    <property type="match status" value="1"/>
</dbReference>
<keyword evidence="9" id="KW-1185">Reference proteome</keyword>
<dbReference type="Gene3D" id="3.30.200.20">
    <property type="entry name" value="Phosphorylase Kinase, domain 1"/>
    <property type="match status" value="1"/>
</dbReference>
<protein>
    <submittedName>
        <fullName evidence="8">Bifunctional serine/threonine kinase and phosphatase</fullName>
    </submittedName>
</protein>
<sequence>MDSYAPGAPAASLKVAAGQHTEAGVKPVNQDFHGMCVPGEPLLGAKGIAIALADGISSSNVSHIASETAVASFLEDYYCTPETWSVKKSAQKVLGATNAWLHSQSRQRHGQDQDRGYVCTLTVMVLKGATAHILHIGDARIYRLRDGAVEQLTEDHRVWVAHDKSYLGRAMGLAPHLEIDYHTQSVERGDVFLLATDGVYEHITDQDLRDAVTAHGDNLDAAARALVRLALERGSDDNLTMQIVRVDALPARQAGEIAQYSGSLPCPPLLDVGQEFEGFRIVDELRASSRSHVYLANDIASGDTVVIKIPSLDLRHDPAYLERLLTEEWLARRIDSRHVVRAWPRTRQRRTLYTVSEYIEGRTLTQWMAANPRPALEPAIAIIEQVARGLQAFHRLEIVHQDLRPDNIMITLDGTAKIIDLGSTRTAGIQELGAPDDEPGPVLGTAQYAAPEYFLGEAGTTRSDIYSLAAILYQMLSGRLPYGADAARARSRAAQMRLTYVSVLDRDREIPAWVDSALSRALHPDPRERTPELSEFTHALRNPGAAAGGSERLPLLERNPLAFWKGLCLIQFIVILLLFINTP</sequence>
<dbReference type="EMBL" id="AGUF01000021">
    <property type="protein sequence ID" value="EHK67576.1"/>
    <property type="molecule type" value="Genomic_DNA"/>
</dbReference>
<comment type="caution">
    <text evidence="8">The sequence shown here is derived from an EMBL/GenBank/DDBJ whole genome shotgun (WGS) entry which is preliminary data.</text>
</comment>
<feature type="transmembrane region" description="Helical" evidence="5">
    <location>
        <begin position="561"/>
        <end position="580"/>
    </location>
</feature>
<dbReference type="Pfam" id="PF00069">
    <property type="entry name" value="Pkinase"/>
    <property type="match status" value="1"/>
</dbReference>
<keyword evidence="2" id="KW-0547">Nucleotide-binding</keyword>
<dbReference type="CDD" id="cd00143">
    <property type="entry name" value="PP2Cc"/>
    <property type="match status" value="1"/>
</dbReference>